<keyword evidence="2" id="KW-0328">Glycosyltransferase</keyword>
<evidence type="ECO:0000256" key="1">
    <source>
        <dbReference type="SAM" id="MobiDB-lite"/>
    </source>
</evidence>
<dbReference type="GO" id="GO:0016757">
    <property type="term" value="F:glycosyltransferase activity"/>
    <property type="evidence" value="ECO:0007669"/>
    <property type="project" value="UniProtKB-KW"/>
</dbReference>
<dbReference type="Gene3D" id="3.40.50.2000">
    <property type="entry name" value="Glycogen Phosphorylase B"/>
    <property type="match status" value="2"/>
</dbReference>
<proteinExistence type="predicted"/>
<dbReference type="Proteomes" id="UP001597063">
    <property type="component" value="Unassembled WGS sequence"/>
</dbReference>
<dbReference type="RefSeq" id="WP_131761874.1">
    <property type="nucleotide sequence ID" value="NZ_CAACUY010000193.1"/>
</dbReference>
<organism evidence="2 3">
    <name type="scientific">Actinomadura fibrosa</name>
    <dbReference type="NCBI Taxonomy" id="111802"/>
    <lineage>
        <taxon>Bacteria</taxon>
        <taxon>Bacillati</taxon>
        <taxon>Actinomycetota</taxon>
        <taxon>Actinomycetes</taxon>
        <taxon>Streptosporangiales</taxon>
        <taxon>Thermomonosporaceae</taxon>
        <taxon>Actinomadura</taxon>
    </lineage>
</organism>
<feature type="region of interest" description="Disordered" evidence="1">
    <location>
        <begin position="1"/>
        <end position="66"/>
    </location>
</feature>
<dbReference type="EMBL" id="JBHTGP010000013">
    <property type="protein sequence ID" value="MFD0687907.1"/>
    <property type="molecule type" value="Genomic_DNA"/>
</dbReference>
<dbReference type="Pfam" id="PF20706">
    <property type="entry name" value="GT4-conflict"/>
    <property type="match status" value="1"/>
</dbReference>
<keyword evidence="3" id="KW-1185">Reference proteome</keyword>
<protein>
    <submittedName>
        <fullName evidence="2">Glycosyltransferase family 4 protein</fullName>
        <ecNumber evidence="2">2.4.-.-</ecNumber>
    </submittedName>
</protein>
<dbReference type="CDD" id="cd03801">
    <property type="entry name" value="GT4_PimA-like"/>
    <property type="match status" value="1"/>
</dbReference>
<sequence length="466" mass="49337">MSGDTAGRPEPGGRDAAGPRRWNLVYGAKSPPSARPAGTGDTGTGEPIVGGSGGEASRTESAPVGFRSSGRAPRVLVVADEWFPARGGLSSLNRYLCIALAAAGAEVYCLVPGVSEEERGDAAGAGVRLLAARRLPGMTEREALMRRPPLPPGAEPDMVVGHGRITGQVAKALVEDHFRGAARLHLVHMAPDDIEWYKLDGEDDAGMRADERSRLELDLARDAAAVVPVGPRLHEWLERDLPDDGDGRRPRLLRLDPGFDLTGSTARTPPGGRPLILIMGRMADATLKGLDLAARAIGHAHTLCPGAADWEFLVRGAPVKSEHAVRERVLDLIGHRAANVTVRAYSAETSVIQRDLRRASLALMPSLVEGYGLVGHEAITAGTPTLVGGRSGLGRLIEEVLPAEQARDVVVPIVQDDATDVPVWGHRITAVMTDRAAAFARAAAARRALADRRTWAAAADRLLGVL</sequence>
<evidence type="ECO:0000313" key="2">
    <source>
        <dbReference type="EMBL" id="MFD0687907.1"/>
    </source>
</evidence>
<gene>
    <name evidence="2" type="ORF">ACFQZM_25655</name>
</gene>
<accession>A0ABW2XSM7</accession>
<dbReference type="EC" id="2.4.-.-" evidence="2"/>
<dbReference type="SUPFAM" id="SSF53756">
    <property type="entry name" value="UDP-Glycosyltransferase/glycogen phosphorylase"/>
    <property type="match status" value="1"/>
</dbReference>
<name>A0ABW2XSM7_9ACTN</name>
<evidence type="ECO:0000313" key="3">
    <source>
        <dbReference type="Proteomes" id="UP001597063"/>
    </source>
</evidence>
<comment type="caution">
    <text evidence="2">The sequence shown here is derived from an EMBL/GenBank/DDBJ whole genome shotgun (WGS) entry which is preliminary data.</text>
</comment>
<keyword evidence="2" id="KW-0808">Transferase</keyword>
<reference evidence="3" key="1">
    <citation type="journal article" date="2019" name="Int. J. Syst. Evol. Microbiol.">
        <title>The Global Catalogue of Microorganisms (GCM) 10K type strain sequencing project: providing services to taxonomists for standard genome sequencing and annotation.</title>
        <authorList>
            <consortium name="The Broad Institute Genomics Platform"/>
            <consortium name="The Broad Institute Genome Sequencing Center for Infectious Disease"/>
            <person name="Wu L."/>
            <person name="Ma J."/>
        </authorList>
    </citation>
    <scope>NUCLEOTIDE SEQUENCE [LARGE SCALE GENOMIC DNA]</scope>
    <source>
        <strain evidence="3">JCM 9371</strain>
    </source>
</reference>
<feature type="compositionally biased region" description="Gly residues" evidence="1">
    <location>
        <begin position="40"/>
        <end position="54"/>
    </location>
</feature>